<dbReference type="EMBL" id="JANPWB010000003">
    <property type="protein sequence ID" value="KAJ1202277.1"/>
    <property type="molecule type" value="Genomic_DNA"/>
</dbReference>
<reference evidence="1" key="1">
    <citation type="journal article" date="2022" name="bioRxiv">
        <title>Sequencing and chromosome-scale assembly of the giantPleurodeles waltlgenome.</title>
        <authorList>
            <person name="Brown T."/>
            <person name="Elewa A."/>
            <person name="Iarovenko S."/>
            <person name="Subramanian E."/>
            <person name="Araus A.J."/>
            <person name="Petzold A."/>
            <person name="Susuki M."/>
            <person name="Suzuki K.-i.T."/>
            <person name="Hayashi T."/>
            <person name="Toyoda A."/>
            <person name="Oliveira C."/>
            <person name="Osipova E."/>
            <person name="Leigh N.D."/>
            <person name="Simon A."/>
            <person name="Yun M.H."/>
        </authorList>
    </citation>
    <scope>NUCLEOTIDE SEQUENCE</scope>
    <source>
        <strain evidence="1">20211129_DDA</strain>
        <tissue evidence="1">Liver</tissue>
    </source>
</reference>
<dbReference type="AlphaFoldDB" id="A0AAV7VQ18"/>
<keyword evidence="2" id="KW-1185">Reference proteome</keyword>
<proteinExistence type="predicted"/>
<comment type="caution">
    <text evidence="1">The sequence shown here is derived from an EMBL/GenBank/DDBJ whole genome shotgun (WGS) entry which is preliminary data.</text>
</comment>
<accession>A0AAV7VQ18</accession>
<sequence length="151" mass="16986">MEGGEPEVATREADADMETNVVPCGEVEEEEYVPWDVLKKMNCAFPIVRFVYDSLITGCPKEISAFVGLYGWQHNKMASPILKRELLRWDQPTWPTGREPRRLRDRPHIYGPPFSAVWGEPQAIRAPQRCCEAQESVGLTTAPWTSVAGGP</sequence>
<dbReference type="Proteomes" id="UP001066276">
    <property type="component" value="Chromosome 2_1"/>
</dbReference>
<name>A0AAV7VQ18_PLEWA</name>
<protein>
    <submittedName>
        <fullName evidence="1">Uncharacterized protein</fullName>
    </submittedName>
</protein>
<gene>
    <name evidence="1" type="ORF">NDU88_006077</name>
</gene>
<evidence type="ECO:0000313" key="1">
    <source>
        <dbReference type="EMBL" id="KAJ1202277.1"/>
    </source>
</evidence>
<evidence type="ECO:0000313" key="2">
    <source>
        <dbReference type="Proteomes" id="UP001066276"/>
    </source>
</evidence>
<organism evidence="1 2">
    <name type="scientific">Pleurodeles waltl</name>
    <name type="common">Iberian ribbed newt</name>
    <dbReference type="NCBI Taxonomy" id="8319"/>
    <lineage>
        <taxon>Eukaryota</taxon>
        <taxon>Metazoa</taxon>
        <taxon>Chordata</taxon>
        <taxon>Craniata</taxon>
        <taxon>Vertebrata</taxon>
        <taxon>Euteleostomi</taxon>
        <taxon>Amphibia</taxon>
        <taxon>Batrachia</taxon>
        <taxon>Caudata</taxon>
        <taxon>Salamandroidea</taxon>
        <taxon>Salamandridae</taxon>
        <taxon>Pleurodelinae</taxon>
        <taxon>Pleurodeles</taxon>
    </lineage>
</organism>